<dbReference type="PANTHER" id="PTHR16305">
    <property type="entry name" value="TESTICULAR SOLUBLE ADENYLYL CYCLASE"/>
    <property type="match status" value="1"/>
</dbReference>
<dbReference type="PRINTS" id="PR00038">
    <property type="entry name" value="HTHLUXR"/>
</dbReference>
<dbReference type="RefSeq" id="WP_344140900.1">
    <property type="nucleotide sequence ID" value="NZ_BAAAQI010000002.1"/>
</dbReference>
<dbReference type="Gene3D" id="1.25.40.10">
    <property type="entry name" value="Tetratricopeptide repeat domain"/>
    <property type="match status" value="2"/>
</dbReference>
<proteinExistence type="predicted"/>
<keyword evidence="5" id="KW-1185">Reference proteome</keyword>
<dbReference type="Pfam" id="PF00196">
    <property type="entry name" value="GerE"/>
    <property type="match status" value="1"/>
</dbReference>
<dbReference type="InterPro" id="IPR016032">
    <property type="entry name" value="Sig_transdc_resp-reg_C-effctor"/>
</dbReference>
<dbReference type="InterPro" id="IPR000792">
    <property type="entry name" value="Tscrpt_reg_LuxR_C"/>
</dbReference>
<sequence>MPTPPSPALVGRREETARLDTVLDAADRGAGGVLVLRGDPGIGKSALLDHAVHTASTGCRLIRASGSEFESELPFAALHQLCVSVLGHLDELEEPYRNALRVAFGLAGGAPDPSRVGLAALGLLGAAAKERPLLCVVDDAHWLDTASARALVFLARRIAAEPIAMVVATRGEGSARALDELPELAVGGLSDADSRALLAAGKAGTLDERVRERILAEARGNPLALIELPKAGGFALPTPSPVANRIEASFQARLAGLSAQTRLLLTLASADPTGDPALLWTAAARRSDIDVPAASAAAEASDLVRFDTRARFCHPLARSAVYRAADPEWRRAAHLALADAVDPVAAPDRRAWHRAQAAGGPDEQVAAELESSAARAQSRGGVAAAAAFLERAAALSRDPGKQTERALAAARAAVEAGEPDSAADLLAGIGTEALDDLQHASADLLRGQIALVSGADGAASGPEFILRAARRLAGVDPERSRACYVSALETGLVVSRADGVMERVLDAARSAPPASRPPDLLDALVLLSTEGHHAGVPALRRVLTGGDAGWSRVPALATMVAGELWDLDLHASIVEWLVRTGQDTGSPLTVRLGLSQAAMSAVLTGDFGRAMGAIAEEEAIADALGDVPQLYPRVQLAAMRGRRREALDLFADAARRGIGQLAANTDGAAAVLYNGLGDYPAALDAARRAVAGGELFRAGFALPELVEAAVRCGEASVAESALASLTERTTPSGTDVALGVAAGARALVRGTEDDYRESVEHLARSPLAPDLARAHLRFGEWLRRAGRRRDAREHLRSAHERLSRIGMEAFARRAATELRATGEVVVGRSEHAYDRLTMQEMHIARHVAAGATTKEVAARLFLSPRTIDAHLRSIFRKLGITSRRQLRGMPDIGAAH</sequence>
<dbReference type="CDD" id="cd06170">
    <property type="entry name" value="LuxR_C_like"/>
    <property type="match status" value="1"/>
</dbReference>
<dbReference type="GO" id="GO:0005524">
    <property type="term" value="F:ATP binding"/>
    <property type="evidence" value="ECO:0007669"/>
    <property type="project" value="UniProtKB-KW"/>
</dbReference>
<dbReference type="SMART" id="SM00421">
    <property type="entry name" value="HTH_LUXR"/>
    <property type="match status" value="1"/>
</dbReference>
<accession>A0ABV9STV4</accession>
<dbReference type="InterPro" id="IPR036388">
    <property type="entry name" value="WH-like_DNA-bd_sf"/>
</dbReference>
<dbReference type="InterPro" id="IPR027417">
    <property type="entry name" value="P-loop_NTPase"/>
</dbReference>
<dbReference type="PROSITE" id="PS00622">
    <property type="entry name" value="HTH_LUXR_1"/>
    <property type="match status" value="1"/>
</dbReference>
<comment type="caution">
    <text evidence="4">The sequence shown here is derived from an EMBL/GenBank/DDBJ whole genome shotgun (WGS) entry which is preliminary data.</text>
</comment>
<keyword evidence="2 4" id="KW-0067">ATP-binding</keyword>
<dbReference type="PANTHER" id="PTHR16305:SF35">
    <property type="entry name" value="TRANSCRIPTIONAL ACTIVATOR DOMAIN"/>
    <property type="match status" value="1"/>
</dbReference>
<gene>
    <name evidence="4" type="ORF">ACFPCZ_24200</name>
</gene>
<evidence type="ECO:0000256" key="1">
    <source>
        <dbReference type="ARBA" id="ARBA00022741"/>
    </source>
</evidence>
<dbReference type="InterPro" id="IPR011990">
    <property type="entry name" value="TPR-like_helical_dom_sf"/>
</dbReference>
<dbReference type="SUPFAM" id="SSF52540">
    <property type="entry name" value="P-loop containing nucleoside triphosphate hydrolases"/>
    <property type="match status" value="1"/>
</dbReference>
<evidence type="ECO:0000313" key="5">
    <source>
        <dbReference type="Proteomes" id="UP001595858"/>
    </source>
</evidence>
<dbReference type="EMBL" id="JBHSIY010000029">
    <property type="protein sequence ID" value="MFC4869744.1"/>
    <property type="molecule type" value="Genomic_DNA"/>
</dbReference>
<protein>
    <submittedName>
        <fullName evidence="4">ATP-binding protein</fullName>
    </submittedName>
</protein>
<organism evidence="4 5">
    <name type="scientific">Streptomonospora arabica</name>
    <dbReference type="NCBI Taxonomy" id="412417"/>
    <lineage>
        <taxon>Bacteria</taxon>
        <taxon>Bacillati</taxon>
        <taxon>Actinomycetota</taxon>
        <taxon>Actinomycetes</taxon>
        <taxon>Streptosporangiales</taxon>
        <taxon>Nocardiopsidaceae</taxon>
        <taxon>Streptomonospora</taxon>
    </lineage>
</organism>
<dbReference type="SUPFAM" id="SSF46894">
    <property type="entry name" value="C-terminal effector domain of the bipartite response regulators"/>
    <property type="match status" value="1"/>
</dbReference>
<dbReference type="Proteomes" id="UP001595858">
    <property type="component" value="Unassembled WGS sequence"/>
</dbReference>
<evidence type="ECO:0000313" key="4">
    <source>
        <dbReference type="EMBL" id="MFC4869744.1"/>
    </source>
</evidence>
<reference evidence="5" key="1">
    <citation type="journal article" date="2019" name="Int. J. Syst. Evol. Microbiol.">
        <title>The Global Catalogue of Microorganisms (GCM) 10K type strain sequencing project: providing services to taxonomists for standard genome sequencing and annotation.</title>
        <authorList>
            <consortium name="The Broad Institute Genomics Platform"/>
            <consortium name="The Broad Institute Genome Sequencing Center for Infectious Disease"/>
            <person name="Wu L."/>
            <person name="Ma J."/>
        </authorList>
    </citation>
    <scope>NUCLEOTIDE SEQUENCE [LARGE SCALE GENOMIC DNA]</scope>
    <source>
        <strain evidence="5">CGMCC 4.7304</strain>
    </source>
</reference>
<dbReference type="InterPro" id="IPR041664">
    <property type="entry name" value="AAA_16"/>
</dbReference>
<dbReference type="Gene3D" id="1.10.10.10">
    <property type="entry name" value="Winged helix-like DNA-binding domain superfamily/Winged helix DNA-binding domain"/>
    <property type="match status" value="1"/>
</dbReference>
<feature type="domain" description="HTH luxR-type" evidence="3">
    <location>
        <begin position="829"/>
        <end position="894"/>
    </location>
</feature>
<dbReference type="Gene3D" id="3.40.50.300">
    <property type="entry name" value="P-loop containing nucleotide triphosphate hydrolases"/>
    <property type="match status" value="1"/>
</dbReference>
<keyword evidence="1" id="KW-0547">Nucleotide-binding</keyword>
<name>A0ABV9STV4_9ACTN</name>
<dbReference type="Pfam" id="PF13191">
    <property type="entry name" value="AAA_16"/>
    <property type="match status" value="1"/>
</dbReference>
<evidence type="ECO:0000259" key="3">
    <source>
        <dbReference type="PROSITE" id="PS50043"/>
    </source>
</evidence>
<evidence type="ECO:0000256" key="2">
    <source>
        <dbReference type="ARBA" id="ARBA00022840"/>
    </source>
</evidence>
<dbReference type="PROSITE" id="PS50043">
    <property type="entry name" value="HTH_LUXR_2"/>
    <property type="match status" value="1"/>
</dbReference>